<keyword evidence="1" id="KW-0472">Membrane</keyword>
<evidence type="ECO:0000313" key="3">
    <source>
        <dbReference type="Proteomes" id="UP001519289"/>
    </source>
</evidence>
<dbReference type="RefSeq" id="WP_209465255.1">
    <property type="nucleotide sequence ID" value="NZ_JAGGLG010000002.1"/>
</dbReference>
<keyword evidence="1" id="KW-1133">Transmembrane helix</keyword>
<comment type="caution">
    <text evidence="2">The sequence shown here is derived from an EMBL/GenBank/DDBJ whole genome shotgun (WGS) entry which is preliminary data.</text>
</comment>
<dbReference type="EMBL" id="JAGGLG010000002">
    <property type="protein sequence ID" value="MBP2017106.1"/>
    <property type="molecule type" value="Genomic_DNA"/>
</dbReference>
<organism evidence="2 3">
    <name type="scientific">Symbiobacterium terraclitae</name>
    <dbReference type="NCBI Taxonomy" id="557451"/>
    <lineage>
        <taxon>Bacteria</taxon>
        <taxon>Bacillati</taxon>
        <taxon>Bacillota</taxon>
        <taxon>Clostridia</taxon>
        <taxon>Eubacteriales</taxon>
        <taxon>Symbiobacteriaceae</taxon>
        <taxon>Symbiobacterium</taxon>
    </lineage>
</organism>
<reference evidence="2 3" key="1">
    <citation type="submission" date="2021-03" db="EMBL/GenBank/DDBJ databases">
        <title>Genomic Encyclopedia of Type Strains, Phase IV (KMG-IV): sequencing the most valuable type-strain genomes for metagenomic binning, comparative biology and taxonomic classification.</title>
        <authorList>
            <person name="Goeker M."/>
        </authorList>
    </citation>
    <scope>NUCLEOTIDE SEQUENCE [LARGE SCALE GENOMIC DNA]</scope>
    <source>
        <strain evidence="2 3">DSM 27138</strain>
    </source>
</reference>
<sequence>MTRLLVSELILVLLSGAFAALGVPWLSGRPASWPLFLVGVMMAMAFVALYAVANLAGGRLRPRARLALGAVALALTLWRPLDGATHLVGAAAGLLLAVLGAALGRGAGGSLYAFAVPLLGARWLLAPLLGPFPAAQLTVVQCGAFYCFARGLIRLWTPTAAEGNPEAGPLVRRPVPDRVVGLVEGISRRRARPYATREDGSRDDGAVSVLCPAGEAPALLGRLQSALAGHPVTVSLGPGEGEWAQLVVRTANEAP</sequence>
<evidence type="ECO:0000313" key="2">
    <source>
        <dbReference type="EMBL" id="MBP2017106.1"/>
    </source>
</evidence>
<feature type="transmembrane region" description="Helical" evidence="1">
    <location>
        <begin position="35"/>
        <end position="52"/>
    </location>
</feature>
<evidence type="ECO:0000256" key="1">
    <source>
        <dbReference type="SAM" id="Phobius"/>
    </source>
</evidence>
<protein>
    <submittedName>
        <fullName evidence="2">Uncharacterized protein</fullName>
    </submittedName>
</protein>
<proteinExistence type="predicted"/>
<dbReference type="Proteomes" id="UP001519289">
    <property type="component" value="Unassembled WGS sequence"/>
</dbReference>
<keyword evidence="3" id="KW-1185">Reference proteome</keyword>
<accession>A0ABS4JQ55</accession>
<name>A0ABS4JQ55_9FIRM</name>
<keyword evidence="1" id="KW-0812">Transmembrane</keyword>
<feature type="transmembrane region" description="Helical" evidence="1">
    <location>
        <begin position="87"/>
        <end position="104"/>
    </location>
</feature>
<gene>
    <name evidence="2" type="ORF">J2Z79_000480</name>
</gene>